<keyword evidence="2" id="KW-0560">Oxidoreductase</keyword>
<dbReference type="PANTHER" id="PTHR43708:SF5">
    <property type="entry name" value="CONSERVED EXPRESSED OXIDOREDUCTASE (EUROFUNG)-RELATED"/>
    <property type="match status" value="1"/>
</dbReference>
<sequence>MFDLGSHLRDQCLHLFGKPLSLRVSIDNQRFQEENEKLADNSFMVMFKYAGGFKVFLHCSLLAPQGPAVARPYTLYGTEGSVIKNGGDPQCQRALQGMPANDPNHGKDDESNWGYLNTAQGSERIETEKGLYHGYFESVARGIHGDSQGTPYPTEEEGAELGAISLGGLLALPIAAYLPDKMGRKKAAMIAMTPLAVAYPLEVLPYHIRDNGHSIDNVATFVALFFNDYVNPIGMASLVWKFYIIYYVELVIQFLII</sequence>
<gene>
    <name evidence="4" type="ORF">BZG36_00353</name>
</gene>
<dbReference type="OrthoDB" id="6133115at2759"/>
<proteinExistence type="inferred from homology"/>
<comment type="caution">
    <text evidence="4">The sequence shown here is derived from an EMBL/GenBank/DDBJ whole genome shotgun (WGS) entry which is preliminary data.</text>
</comment>
<organism evidence="4 5">
    <name type="scientific">Bifiguratus adelaidae</name>
    <dbReference type="NCBI Taxonomy" id="1938954"/>
    <lineage>
        <taxon>Eukaryota</taxon>
        <taxon>Fungi</taxon>
        <taxon>Fungi incertae sedis</taxon>
        <taxon>Mucoromycota</taxon>
        <taxon>Mucoromycotina</taxon>
        <taxon>Endogonomycetes</taxon>
        <taxon>Endogonales</taxon>
        <taxon>Endogonales incertae sedis</taxon>
        <taxon>Bifiguratus</taxon>
    </lineage>
</organism>
<reference evidence="4 5" key="1">
    <citation type="journal article" date="2017" name="Mycologia">
        <title>Bifiguratus adelaidae, gen. et sp. nov., a new member of Mucoromycotina in endophytic and soil-dwelling habitats.</title>
        <authorList>
            <person name="Torres-Cruz T.J."/>
            <person name="Billingsley Tobias T.L."/>
            <person name="Almatruk M."/>
            <person name="Hesse C."/>
            <person name="Kuske C.R."/>
            <person name="Desiro A."/>
            <person name="Benucci G.M."/>
            <person name="Bonito G."/>
            <person name="Stajich J.E."/>
            <person name="Dunlap C."/>
            <person name="Arnold A.E."/>
            <person name="Porras-Alfaro A."/>
        </authorList>
    </citation>
    <scope>NUCLEOTIDE SEQUENCE [LARGE SCALE GENOMIC DNA]</scope>
    <source>
        <strain evidence="4 5">AZ0501</strain>
    </source>
</reference>
<dbReference type="GO" id="GO:0016491">
    <property type="term" value="F:oxidoreductase activity"/>
    <property type="evidence" value="ECO:0007669"/>
    <property type="project" value="UniProtKB-KW"/>
</dbReference>
<name>A0A261Y7P9_9FUNG</name>
<dbReference type="Gene3D" id="1.20.1250.20">
    <property type="entry name" value="MFS general substrate transporter like domains"/>
    <property type="match status" value="1"/>
</dbReference>
<keyword evidence="5" id="KW-1185">Reference proteome</keyword>
<dbReference type="Pfam" id="PF22725">
    <property type="entry name" value="GFO_IDH_MocA_C3"/>
    <property type="match status" value="1"/>
</dbReference>
<dbReference type="PANTHER" id="PTHR43708">
    <property type="entry name" value="CONSERVED EXPRESSED OXIDOREDUCTASE (EUROFUNG)"/>
    <property type="match status" value="1"/>
</dbReference>
<feature type="domain" description="GFO/IDH/MocA-like oxidoreductase" evidence="3">
    <location>
        <begin position="1"/>
        <end position="82"/>
    </location>
</feature>
<protein>
    <recommendedName>
        <fullName evidence="3">GFO/IDH/MocA-like oxidoreductase domain-containing protein</fullName>
    </recommendedName>
</protein>
<dbReference type="InterPro" id="IPR051317">
    <property type="entry name" value="Gfo/Idh/MocA_oxidoreduct"/>
</dbReference>
<evidence type="ECO:0000259" key="3">
    <source>
        <dbReference type="Pfam" id="PF22725"/>
    </source>
</evidence>
<dbReference type="Gene3D" id="3.30.360.10">
    <property type="entry name" value="Dihydrodipicolinate Reductase, domain 2"/>
    <property type="match status" value="1"/>
</dbReference>
<dbReference type="Proteomes" id="UP000242875">
    <property type="component" value="Unassembled WGS sequence"/>
</dbReference>
<dbReference type="EMBL" id="MVBO01000002">
    <property type="protein sequence ID" value="OZJ06642.1"/>
    <property type="molecule type" value="Genomic_DNA"/>
</dbReference>
<evidence type="ECO:0000313" key="5">
    <source>
        <dbReference type="Proteomes" id="UP000242875"/>
    </source>
</evidence>
<dbReference type="SUPFAM" id="SSF55347">
    <property type="entry name" value="Glyceraldehyde-3-phosphate dehydrogenase-like, C-terminal domain"/>
    <property type="match status" value="1"/>
</dbReference>
<comment type="similarity">
    <text evidence="1">Belongs to the Gfo/Idh/MocA family.</text>
</comment>
<dbReference type="InterPro" id="IPR055170">
    <property type="entry name" value="GFO_IDH_MocA-like_dom"/>
</dbReference>
<evidence type="ECO:0000313" key="4">
    <source>
        <dbReference type="EMBL" id="OZJ06642.1"/>
    </source>
</evidence>
<evidence type="ECO:0000256" key="1">
    <source>
        <dbReference type="ARBA" id="ARBA00010928"/>
    </source>
</evidence>
<accession>A0A261Y7P9</accession>
<dbReference type="InterPro" id="IPR036259">
    <property type="entry name" value="MFS_trans_sf"/>
</dbReference>
<evidence type="ECO:0000256" key="2">
    <source>
        <dbReference type="ARBA" id="ARBA00023002"/>
    </source>
</evidence>
<dbReference type="AlphaFoldDB" id="A0A261Y7P9"/>